<evidence type="ECO:0000259" key="6">
    <source>
        <dbReference type="Pfam" id="PF25917"/>
    </source>
</evidence>
<reference evidence="9 10" key="1">
    <citation type="submission" date="2018-10" db="EMBL/GenBank/DDBJ databases">
        <title>Paraburkholderia sp. 7MK8-2, isolated from soil.</title>
        <authorList>
            <person name="Gao Z.-H."/>
            <person name="Qiu L.-H."/>
        </authorList>
    </citation>
    <scope>NUCLEOTIDE SEQUENCE [LARGE SCALE GENOMIC DNA]</scope>
    <source>
        <strain evidence="9 10">7MK8-2</strain>
    </source>
</reference>
<evidence type="ECO:0000259" key="7">
    <source>
        <dbReference type="Pfam" id="PF25954"/>
    </source>
</evidence>
<proteinExistence type="inferred from homology"/>
<dbReference type="SUPFAM" id="SSF111369">
    <property type="entry name" value="HlyD-like secretion proteins"/>
    <property type="match status" value="1"/>
</dbReference>
<comment type="similarity">
    <text evidence="2">Belongs to the membrane fusion protein (MFP) (TC 8.A.1) family.</text>
</comment>
<feature type="domain" description="CusB-like beta-barrel" evidence="7">
    <location>
        <begin position="215"/>
        <end position="287"/>
    </location>
</feature>
<feature type="coiled-coil region" evidence="4">
    <location>
        <begin position="122"/>
        <end position="180"/>
    </location>
</feature>
<keyword evidence="3" id="KW-0813">Transport</keyword>
<evidence type="ECO:0000256" key="5">
    <source>
        <dbReference type="SAM" id="Phobius"/>
    </source>
</evidence>
<dbReference type="PANTHER" id="PTHR30469:SF29">
    <property type="entry name" value="BLR2860 PROTEIN"/>
    <property type="match status" value="1"/>
</dbReference>
<dbReference type="AlphaFoldDB" id="A0A494XAD9"/>
<gene>
    <name evidence="9" type="ORF">D7S89_14915</name>
</gene>
<dbReference type="Gene3D" id="2.40.50.100">
    <property type="match status" value="1"/>
</dbReference>
<feature type="domain" description="Multidrug resistance protein MdtA-like barrel-sandwich hybrid" evidence="6">
    <location>
        <begin position="81"/>
        <end position="207"/>
    </location>
</feature>
<dbReference type="Gene3D" id="2.40.420.20">
    <property type="match status" value="1"/>
</dbReference>
<dbReference type="InterPro" id="IPR006143">
    <property type="entry name" value="RND_pump_MFP"/>
</dbReference>
<feature type="transmembrane region" description="Helical" evidence="5">
    <location>
        <begin position="21"/>
        <end position="39"/>
    </location>
</feature>
<feature type="domain" description="Multidrug resistance protein MdtA-like C-terminal permuted SH3" evidence="8">
    <location>
        <begin position="293"/>
        <end position="356"/>
    </location>
</feature>
<evidence type="ECO:0000256" key="1">
    <source>
        <dbReference type="ARBA" id="ARBA00004196"/>
    </source>
</evidence>
<dbReference type="GO" id="GO:0015562">
    <property type="term" value="F:efflux transmembrane transporter activity"/>
    <property type="evidence" value="ECO:0007669"/>
    <property type="project" value="TreeGrafter"/>
</dbReference>
<dbReference type="NCBIfam" id="TIGR01730">
    <property type="entry name" value="RND_mfp"/>
    <property type="match status" value="1"/>
</dbReference>
<dbReference type="Gene3D" id="1.10.287.470">
    <property type="entry name" value="Helix hairpin bin"/>
    <property type="match status" value="1"/>
</dbReference>
<keyword evidence="5" id="KW-0472">Membrane</keyword>
<dbReference type="FunFam" id="2.40.30.170:FF:000010">
    <property type="entry name" value="Efflux RND transporter periplasmic adaptor subunit"/>
    <property type="match status" value="1"/>
</dbReference>
<dbReference type="Pfam" id="PF25917">
    <property type="entry name" value="BSH_RND"/>
    <property type="match status" value="1"/>
</dbReference>
<dbReference type="InterPro" id="IPR058625">
    <property type="entry name" value="MdtA-like_BSH"/>
</dbReference>
<evidence type="ECO:0000313" key="9">
    <source>
        <dbReference type="EMBL" id="RKP47518.1"/>
    </source>
</evidence>
<dbReference type="EMBL" id="RBZV01000005">
    <property type="protein sequence ID" value="RKP47518.1"/>
    <property type="molecule type" value="Genomic_DNA"/>
</dbReference>
<keyword evidence="10" id="KW-1185">Reference proteome</keyword>
<comment type="subcellular location">
    <subcellularLocation>
        <location evidence="1">Cell envelope</location>
    </subcellularLocation>
</comment>
<keyword evidence="5" id="KW-0812">Transmembrane</keyword>
<dbReference type="RefSeq" id="WP_121278464.1">
    <property type="nucleotide sequence ID" value="NZ_RBZV01000005.1"/>
</dbReference>
<dbReference type="OrthoDB" id="9784484at2"/>
<keyword evidence="4" id="KW-0175">Coiled coil</keyword>
<dbReference type="Proteomes" id="UP000280434">
    <property type="component" value="Unassembled WGS sequence"/>
</dbReference>
<protein>
    <submittedName>
        <fullName evidence="9">Efflux RND transporter periplasmic adaptor subunit</fullName>
    </submittedName>
</protein>
<evidence type="ECO:0000256" key="2">
    <source>
        <dbReference type="ARBA" id="ARBA00009477"/>
    </source>
</evidence>
<dbReference type="InterPro" id="IPR058627">
    <property type="entry name" value="MdtA-like_C"/>
</dbReference>
<dbReference type="PANTHER" id="PTHR30469">
    <property type="entry name" value="MULTIDRUG RESISTANCE PROTEIN MDTA"/>
    <property type="match status" value="1"/>
</dbReference>
<evidence type="ECO:0000259" key="8">
    <source>
        <dbReference type="Pfam" id="PF25967"/>
    </source>
</evidence>
<sequence>MNEHSPIGAATPQKSGAPWKAAASAVVIVFVVAAALWFWRASRAASQGWAPGGPIDVVAATVKAGPAPVSIEAVGELRAVRQVVVANEIPGRVNDIGFEAGQHTKAGTVLIQLDDSTEQANLAAAKASALFAQQQLERANELVAVGATSKELLQQRRAERDQAAAQVQQLETRIRKMHIRAPFAGELGLRQVDLGQYLDAGEKVVTLTDLGALYVNFDVPQQQLDRLQVGQHVAITTDSPGASPLEARINAIEPQVGKDTRNATVQAVLNNPKEALRPGMFVSVSVALPAERDALLVPTTAVMTSASGNTAAVVRGLSAQRTGKADIVPITTGRHIGDQVVIVDGLKAGDVVVTEGQLRIQPGAAVHVVNHAVAGVSALPGATQATGS</sequence>
<dbReference type="Gene3D" id="2.40.30.170">
    <property type="match status" value="1"/>
</dbReference>
<dbReference type="GO" id="GO:1990281">
    <property type="term" value="C:efflux pump complex"/>
    <property type="evidence" value="ECO:0007669"/>
    <property type="project" value="TreeGrafter"/>
</dbReference>
<organism evidence="9 10">
    <name type="scientific">Trinickia fusca</name>
    <dbReference type="NCBI Taxonomy" id="2419777"/>
    <lineage>
        <taxon>Bacteria</taxon>
        <taxon>Pseudomonadati</taxon>
        <taxon>Pseudomonadota</taxon>
        <taxon>Betaproteobacteria</taxon>
        <taxon>Burkholderiales</taxon>
        <taxon>Burkholderiaceae</taxon>
        <taxon>Trinickia</taxon>
    </lineage>
</organism>
<name>A0A494XAD9_9BURK</name>
<dbReference type="Pfam" id="PF25954">
    <property type="entry name" value="Beta-barrel_RND_2"/>
    <property type="match status" value="1"/>
</dbReference>
<keyword evidence="5" id="KW-1133">Transmembrane helix</keyword>
<dbReference type="InterPro" id="IPR058792">
    <property type="entry name" value="Beta-barrel_RND_2"/>
</dbReference>
<dbReference type="Pfam" id="PF25967">
    <property type="entry name" value="RND-MFP_C"/>
    <property type="match status" value="1"/>
</dbReference>
<accession>A0A494XAD9</accession>
<evidence type="ECO:0000313" key="10">
    <source>
        <dbReference type="Proteomes" id="UP000280434"/>
    </source>
</evidence>
<evidence type="ECO:0000256" key="3">
    <source>
        <dbReference type="ARBA" id="ARBA00022448"/>
    </source>
</evidence>
<comment type="caution">
    <text evidence="9">The sequence shown here is derived from an EMBL/GenBank/DDBJ whole genome shotgun (WGS) entry which is preliminary data.</text>
</comment>
<evidence type="ECO:0000256" key="4">
    <source>
        <dbReference type="SAM" id="Coils"/>
    </source>
</evidence>